<dbReference type="InterPro" id="IPR036249">
    <property type="entry name" value="Thioredoxin-like_sf"/>
</dbReference>
<evidence type="ECO:0000313" key="3">
    <source>
        <dbReference type="Proteomes" id="UP000244978"/>
    </source>
</evidence>
<dbReference type="Pfam" id="PF03190">
    <property type="entry name" value="Thioredox_DsbH"/>
    <property type="match status" value="1"/>
</dbReference>
<dbReference type="SUPFAM" id="SSF52833">
    <property type="entry name" value="Thioredoxin-like"/>
    <property type="match status" value="1"/>
</dbReference>
<dbReference type="InterPro" id="IPR024705">
    <property type="entry name" value="Ssp411"/>
</dbReference>
<feature type="domain" description="Spermatogenesis-associated protein 20-like TRX" evidence="1">
    <location>
        <begin position="3"/>
        <end position="163"/>
    </location>
</feature>
<dbReference type="PANTHER" id="PTHR42899">
    <property type="entry name" value="SPERMATOGENESIS-ASSOCIATED PROTEIN 20"/>
    <property type="match status" value="1"/>
</dbReference>
<dbReference type="InterPro" id="IPR004879">
    <property type="entry name" value="Ssp411-like_TRX"/>
</dbReference>
<protein>
    <submittedName>
        <fullName evidence="2">Thioredoxin domain-containing protein</fullName>
    </submittedName>
</protein>
<dbReference type="AlphaFoldDB" id="A0A2U1T081"/>
<dbReference type="PIRSF" id="PIRSF006402">
    <property type="entry name" value="UCP006402_thioredoxin"/>
    <property type="match status" value="1"/>
</dbReference>
<proteinExistence type="predicted"/>
<dbReference type="EMBL" id="QEEX01000001">
    <property type="protein sequence ID" value="PWB97295.1"/>
    <property type="molecule type" value="Genomic_DNA"/>
</dbReference>
<dbReference type="PANTHER" id="PTHR42899:SF1">
    <property type="entry name" value="SPERMATOGENESIS-ASSOCIATED PROTEIN 20"/>
    <property type="match status" value="1"/>
</dbReference>
<name>A0A2U1T081_9MICO</name>
<organism evidence="2 3">
    <name type="scientific">Homoserinimonas hongtaonis</name>
    <dbReference type="NCBI Taxonomy" id="2079791"/>
    <lineage>
        <taxon>Bacteria</taxon>
        <taxon>Bacillati</taxon>
        <taxon>Actinomycetota</taxon>
        <taxon>Actinomycetes</taxon>
        <taxon>Micrococcales</taxon>
        <taxon>Microbacteriaceae</taxon>
        <taxon>Homoserinimonas</taxon>
    </lineage>
</organism>
<dbReference type="SUPFAM" id="SSF48208">
    <property type="entry name" value="Six-hairpin glycosidases"/>
    <property type="match status" value="1"/>
</dbReference>
<keyword evidence="3" id="KW-1185">Reference proteome</keyword>
<reference evidence="3" key="1">
    <citation type="submission" date="2018-04" db="EMBL/GenBank/DDBJ databases">
        <authorList>
            <person name="Liu S."/>
            <person name="Wang Z."/>
            <person name="Li J."/>
        </authorList>
    </citation>
    <scope>NUCLEOTIDE SEQUENCE [LARGE SCALE GENOMIC DNA]</scope>
    <source>
        <strain evidence="3">S1194</strain>
    </source>
</reference>
<accession>A0A2U1T081</accession>
<comment type="caution">
    <text evidence="2">The sequence shown here is derived from an EMBL/GenBank/DDBJ whole genome shotgun (WGS) entry which is preliminary data.</text>
</comment>
<sequence>MSNHLADAVSPYLRSHADNPVDWWPWGEEAFAEAERRGVPVFISIGYSTCHWCHVMARESFEDAAVAAYLNDNFVNIKVDREEHPDVDASYLAAAAAFTQELGWPLSVFATPQGGPFFATTYCPPVPMQGHPSFSQVVQAVREAWEERPEGVAQNAATISEVLAQQSRPVTSDLPTDLSPVVETIMASEDPINGGFGGAPKFPVAPVLDFLLASGDERGIELACRTLQSMAESPLRDPVEGGFFRYATRGDWGDPHYERMLYDNAQLLTAAARAAVMAGPRFAQEGWEISEGIARFLMGVMQLPSGAFASAQDSESTVGGARTEGGYYRLDAEARAAETPPKLDDKVLTGWNGLAIEALAYAGSVFDRADWVESAARAADYLLEHHMTQGAAGDDAAHQRLVRASVDGRLSSATATLEDYGMFAGGLLQLALATGQARYATAGRQLIDATLEAAAGAQDAVFAVPGGADPVLAARGLAIAVDLSEGAYPSGLSACAAAALTLTLVTGDARYREASLRASAASAGPAVRGPLGFGAALAVIARLAAGDVQLVVVTPDLPASRGDDLVAAARSIPSLVTAILTESQARTLAAAGFELFEAKSAIEGVPTAYLCRDFVCRLPVVSAEALRDVAASVAL</sequence>
<evidence type="ECO:0000313" key="2">
    <source>
        <dbReference type="EMBL" id="PWB97295.1"/>
    </source>
</evidence>
<dbReference type="CDD" id="cd02955">
    <property type="entry name" value="SSP411"/>
    <property type="match status" value="1"/>
</dbReference>
<dbReference type="Proteomes" id="UP000244978">
    <property type="component" value="Unassembled WGS sequence"/>
</dbReference>
<gene>
    <name evidence="2" type="ORF">DF220_05215</name>
</gene>
<dbReference type="InterPro" id="IPR008928">
    <property type="entry name" value="6-hairpin_glycosidase_sf"/>
</dbReference>
<dbReference type="RefSeq" id="WP_108997306.1">
    <property type="nucleotide sequence ID" value="NZ_QEEX01000001.1"/>
</dbReference>
<dbReference type="Gene3D" id="3.40.30.10">
    <property type="entry name" value="Glutaredoxin"/>
    <property type="match status" value="1"/>
</dbReference>
<evidence type="ECO:0000259" key="1">
    <source>
        <dbReference type="Pfam" id="PF03190"/>
    </source>
</evidence>
<dbReference type="GO" id="GO:0005975">
    <property type="term" value="P:carbohydrate metabolic process"/>
    <property type="evidence" value="ECO:0007669"/>
    <property type="project" value="InterPro"/>
</dbReference>